<reference evidence="3" key="1">
    <citation type="journal article" date="2020" name="Stud. Mycol.">
        <title>101 Dothideomycetes genomes: a test case for predicting lifestyles and emergence of pathogens.</title>
        <authorList>
            <person name="Haridas S."/>
            <person name="Albert R."/>
            <person name="Binder M."/>
            <person name="Bloem J."/>
            <person name="Labutti K."/>
            <person name="Salamov A."/>
            <person name="Andreopoulos B."/>
            <person name="Baker S."/>
            <person name="Barry K."/>
            <person name="Bills G."/>
            <person name="Bluhm B."/>
            <person name="Cannon C."/>
            <person name="Castanera R."/>
            <person name="Culley D."/>
            <person name="Daum C."/>
            <person name="Ezra D."/>
            <person name="Gonzalez J."/>
            <person name="Henrissat B."/>
            <person name="Kuo A."/>
            <person name="Liang C."/>
            <person name="Lipzen A."/>
            <person name="Lutzoni F."/>
            <person name="Magnuson J."/>
            <person name="Mondo S."/>
            <person name="Nolan M."/>
            <person name="Ohm R."/>
            <person name="Pangilinan J."/>
            <person name="Park H.-J."/>
            <person name="Ramirez L."/>
            <person name="Alfaro M."/>
            <person name="Sun H."/>
            <person name="Tritt A."/>
            <person name="Yoshinaga Y."/>
            <person name="Zwiers L.-H."/>
            <person name="Turgeon B."/>
            <person name="Goodwin S."/>
            <person name="Spatafora J."/>
            <person name="Crous P."/>
            <person name="Grigoriev I."/>
        </authorList>
    </citation>
    <scope>NUCLEOTIDE SEQUENCE</scope>
    <source>
        <strain evidence="3">CBS 119925</strain>
    </source>
</reference>
<feature type="region of interest" description="Disordered" evidence="2">
    <location>
        <begin position="259"/>
        <end position="279"/>
    </location>
</feature>
<evidence type="ECO:0000313" key="4">
    <source>
        <dbReference type="Proteomes" id="UP000799440"/>
    </source>
</evidence>
<name>A0A6A6VRK1_9PLEO</name>
<protein>
    <submittedName>
        <fullName evidence="3">Uncharacterized protein</fullName>
    </submittedName>
</protein>
<feature type="coiled-coil region" evidence="1">
    <location>
        <begin position="59"/>
        <end position="86"/>
    </location>
</feature>
<dbReference type="Proteomes" id="UP000799440">
    <property type="component" value="Unassembled WGS sequence"/>
</dbReference>
<organism evidence="3 4">
    <name type="scientific">Sporormia fimetaria CBS 119925</name>
    <dbReference type="NCBI Taxonomy" id="1340428"/>
    <lineage>
        <taxon>Eukaryota</taxon>
        <taxon>Fungi</taxon>
        <taxon>Dikarya</taxon>
        <taxon>Ascomycota</taxon>
        <taxon>Pezizomycotina</taxon>
        <taxon>Dothideomycetes</taxon>
        <taxon>Pleosporomycetidae</taxon>
        <taxon>Pleosporales</taxon>
        <taxon>Sporormiaceae</taxon>
        <taxon>Sporormia</taxon>
    </lineage>
</organism>
<dbReference type="AlphaFoldDB" id="A0A6A6VRK1"/>
<evidence type="ECO:0000256" key="1">
    <source>
        <dbReference type="SAM" id="Coils"/>
    </source>
</evidence>
<keyword evidence="4" id="KW-1185">Reference proteome</keyword>
<dbReference type="OrthoDB" id="10072614at2759"/>
<gene>
    <name evidence="3" type="ORF">M011DRAFT_8367</name>
</gene>
<dbReference type="EMBL" id="MU006561">
    <property type="protein sequence ID" value="KAF2751857.1"/>
    <property type="molecule type" value="Genomic_DNA"/>
</dbReference>
<evidence type="ECO:0000313" key="3">
    <source>
        <dbReference type="EMBL" id="KAF2751857.1"/>
    </source>
</evidence>
<keyword evidence="1" id="KW-0175">Coiled coil</keyword>
<dbReference type="SUPFAM" id="SSF57997">
    <property type="entry name" value="Tropomyosin"/>
    <property type="match status" value="1"/>
</dbReference>
<evidence type="ECO:0000256" key="2">
    <source>
        <dbReference type="SAM" id="MobiDB-lite"/>
    </source>
</evidence>
<accession>A0A6A6VRK1</accession>
<sequence>MHEGGELRRNVATCFTMSDNDPTKGHAIKYNAHSGAISVEPLQAWKGPARMQTDKEPQLRAARANLEAAERQWQDLKAEEQTINTKIRNCQQEYNDHKQKERRLWNDLRKAEEARDRLKSATTAAMPDEGVLEILEQNLQEAEEAFAFAEGQLEDIFAKQAKLMESKKAIVPTLRAAQAEINQLEKELDELNDRSAHLERKRANTLRDMNNALAKVEGAEKNRDEWEDAKLKQLDEVKRATDMASDICPRVEVPAGMTREQLMAKLEHSRRRREERERM</sequence>
<proteinExistence type="predicted"/>